<dbReference type="EMBL" id="MH745231">
    <property type="protein sequence ID" value="QHQ73345.1"/>
    <property type="molecule type" value="Genomic_DNA"/>
</dbReference>
<evidence type="ECO:0000313" key="1">
    <source>
        <dbReference type="EMBL" id="QHQ73345.1"/>
    </source>
</evidence>
<proteinExistence type="predicted"/>
<dbReference type="AlphaFoldDB" id="A0A6B9VXH2"/>
<organism evidence="1">
    <name type="scientific">Caulerpa ashmeadii</name>
    <dbReference type="NCBI Taxonomy" id="177078"/>
    <lineage>
        <taxon>Eukaryota</taxon>
        <taxon>Viridiplantae</taxon>
        <taxon>Chlorophyta</taxon>
        <taxon>core chlorophytes</taxon>
        <taxon>Ulvophyceae</taxon>
        <taxon>TCBD clade</taxon>
        <taxon>Bryopsidales</taxon>
        <taxon>Halimedineae</taxon>
        <taxon>Caulerpaceae</taxon>
        <taxon>Caulerpa</taxon>
    </lineage>
</organism>
<geneLocation type="chloroplast" evidence="1"/>
<accession>A0A6B9VXH2</accession>
<reference evidence="1" key="1">
    <citation type="journal article" date="2019" name="BMC Genomics">
        <title>Promising prospects of nanopore sequencing for algal hologenomics and structural variation discovery.</title>
        <authorList>
            <person name="Sauvage T."/>
            <person name="Schmidt W.E."/>
            <person name="Yoon H.S."/>
            <person name="Paul V.J."/>
            <person name="Fredericq S."/>
        </authorList>
    </citation>
    <scope>NUCLEOTIDE SEQUENCE</scope>
</reference>
<keyword evidence="1" id="KW-0934">Plastid</keyword>
<dbReference type="EMBL" id="MH745230">
    <property type="protein sequence ID" value="QHQ73340.1"/>
    <property type="molecule type" value="Genomic_DNA"/>
</dbReference>
<name>A0A6B9VXH2_9CHLO</name>
<keyword evidence="1" id="KW-0150">Chloroplast</keyword>
<gene>
    <name evidence="1" type="primary">ORF19</name>
</gene>
<protein>
    <submittedName>
        <fullName evidence="1">Uncharacterized protein</fullName>
    </submittedName>
</protein>
<sequence length="265" mass="29549">MNTDLNFKLFGINIPELLILDEIISDYDFSLKESLCQVILVNAIMCQVTVNLSIDPRQKQNLDSISSYRKLLLSRNKSFIGLCAAVSIRKTMAVYADLDGDKVKTDFKDLANNTSGPSNAAPRLQAILDNPIKLRSHRRNIMLKTAGRIHSQSVYSPSSSHPNVVHLDTNSLGDITPFNSEDFLVSADNLKIHIEESLGKTIEWSDGVKIPSSKGKNLTYLENEIFGDQMSRIEKFKIPTKPAAAKIKDAEWKKAVVSQIENLSE</sequence>